<name>A0A090Y400_PAEMA</name>
<organism evidence="1 2">
    <name type="scientific">Paenibacillus macerans</name>
    <name type="common">Bacillus macerans</name>
    <dbReference type="NCBI Taxonomy" id="44252"/>
    <lineage>
        <taxon>Bacteria</taxon>
        <taxon>Bacillati</taxon>
        <taxon>Bacillota</taxon>
        <taxon>Bacilli</taxon>
        <taxon>Bacillales</taxon>
        <taxon>Paenibacillaceae</taxon>
        <taxon>Paenibacillus</taxon>
    </lineage>
</organism>
<proteinExistence type="predicted"/>
<evidence type="ECO:0000313" key="1">
    <source>
        <dbReference type="EMBL" id="KFM92951.1"/>
    </source>
</evidence>
<evidence type="ECO:0000313" key="2">
    <source>
        <dbReference type="Proteomes" id="UP000029278"/>
    </source>
</evidence>
<reference evidence="1 2" key="1">
    <citation type="submission" date="2014-04" db="EMBL/GenBank/DDBJ databases">
        <authorList>
            <person name="Bishop-Lilly K.A."/>
            <person name="Broomall S.M."/>
            <person name="Chain P.S."/>
            <person name="Chertkov O."/>
            <person name="Coyne S.R."/>
            <person name="Daligault H.E."/>
            <person name="Davenport K.W."/>
            <person name="Erkkila T."/>
            <person name="Frey K.G."/>
            <person name="Gibbons H.S."/>
            <person name="Gu W."/>
            <person name="Jaissle J."/>
            <person name="Johnson S.L."/>
            <person name="Koroleva G.I."/>
            <person name="Ladner J.T."/>
            <person name="Lo C.-C."/>
            <person name="Minogue T.D."/>
            <person name="Munk C."/>
            <person name="Palacios G.F."/>
            <person name="Redden C.L."/>
            <person name="Rosenzweig C.N."/>
            <person name="Scholz M.B."/>
            <person name="Teshima H."/>
            <person name="Xu Y."/>
        </authorList>
    </citation>
    <scope>NUCLEOTIDE SEQUENCE [LARGE SCALE GENOMIC DNA]</scope>
    <source>
        <strain evidence="1 2">8244</strain>
    </source>
</reference>
<dbReference type="STRING" id="44252.DJ90_2943"/>
<dbReference type="EMBL" id="JMQA01000053">
    <property type="protein sequence ID" value="KFM92951.1"/>
    <property type="molecule type" value="Genomic_DNA"/>
</dbReference>
<dbReference type="Proteomes" id="UP000029278">
    <property type="component" value="Unassembled WGS sequence"/>
</dbReference>
<dbReference type="PATRIC" id="fig|44252.3.peg.6248"/>
<evidence type="ECO:0008006" key="3">
    <source>
        <dbReference type="Google" id="ProtNLM"/>
    </source>
</evidence>
<dbReference type="RefSeq" id="WP_036624662.1">
    <property type="nucleotide sequence ID" value="NZ_BOSD01000003.1"/>
</dbReference>
<dbReference type="HOGENOM" id="CLU_1843142_0_0_9"/>
<comment type="caution">
    <text evidence="1">The sequence shown here is derived from an EMBL/GenBank/DDBJ whole genome shotgun (WGS) entry which is preliminary data.</text>
</comment>
<dbReference type="GeneID" id="77008632"/>
<protein>
    <recommendedName>
        <fullName evidence="3">MerR HTH regulatory family protein</fullName>
    </recommendedName>
</protein>
<gene>
    <name evidence="1" type="ORF">DJ90_2943</name>
</gene>
<dbReference type="OrthoDB" id="2654740at2"/>
<accession>A0A090Y400</accession>
<sequence length="139" mass="16676">MNEVSFHEVLFKEAAQWLETAESTLRRWVYLLEEKGYEFNRGGKRRQLNIQDFGVLREVKLLSQKMTVEQACQQICDELNSLRQVESSRPTERSEAFANLDRLIRDFRERLFWQGQNAVVQELSVRWQEYKNQTKETNE</sequence>
<keyword evidence="2" id="KW-1185">Reference proteome</keyword>
<dbReference type="AlphaFoldDB" id="A0A090Y400"/>